<sequence>MSNNIIEHVVLFKVKDDVAPSEVDAMVNRINSLNSLDQTLHLTMAPLLSFRSTQASLNFTHILHARYNSKHDLEEYTVHPSHVAVVKVNAPLCQDIMALDWVANENLRGESVILAPGSAVQVTFFKLKEGLEDRVDEILRAVMEIQEELKTKGAVQVTCGDNFSPGRAKGFSMALLVVFPGLKELEASDSHVDIHKNHKIKDYLECVMVVDFVVPSLTASN</sequence>
<dbReference type="PANTHER" id="PTHR33178:SF7">
    <property type="entry name" value="STRESS RESPONSIVE A_B BARREL DOMAIN PROTEIN"/>
    <property type="match status" value="1"/>
</dbReference>
<gene>
    <name evidence="3" type="ORF">Ahy_Scaffold9g108589</name>
</gene>
<comment type="caution">
    <text evidence="3">The sequence shown here is derived from an EMBL/GenBank/DDBJ whole genome shotgun (WGS) entry which is preliminary data.</text>
</comment>
<dbReference type="PROSITE" id="PS51502">
    <property type="entry name" value="S_R_A_B_BARREL"/>
    <property type="match status" value="2"/>
</dbReference>
<feature type="domain" description="Stress-response A/B barrel" evidence="2">
    <location>
        <begin position="119"/>
        <end position="212"/>
    </location>
</feature>
<dbReference type="InterPro" id="IPR013097">
    <property type="entry name" value="Dabb"/>
</dbReference>
<evidence type="ECO:0000313" key="4">
    <source>
        <dbReference type="Proteomes" id="UP000289738"/>
    </source>
</evidence>
<evidence type="ECO:0000256" key="1">
    <source>
        <dbReference type="ARBA" id="ARBA00011738"/>
    </source>
</evidence>
<dbReference type="SUPFAM" id="SSF54909">
    <property type="entry name" value="Dimeric alpha+beta barrel"/>
    <property type="match status" value="2"/>
</dbReference>
<evidence type="ECO:0000259" key="2">
    <source>
        <dbReference type="PROSITE" id="PS51502"/>
    </source>
</evidence>
<dbReference type="STRING" id="3818.A0A444WMW8"/>
<accession>A0A444WMW8</accession>
<dbReference type="InterPro" id="IPR011008">
    <property type="entry name" value="Dimeric_a/b-barrel"/>
</dbReference>
<dbReference type="Proteomes" id="UP000289738">
    <property type="component" value="Unassembled WGS sequence"/>
</dbReference>
<organism evidence="3 4">
    <name type="scientific">Arachis hypogaea</name>
    <name type="common">Peanut</name>
    <dbReference type="NCBI Taxonomy" id="3818"/>
    <lineage>
        <taxon>Eukaryota</taxon>
        <taxon>Viridiplantae</taxon>
        <taxon>Streptophyta</taxon>
        <taxon>Embryophyta</taxon>
        <taxon>Tracheophyta</taxon>
        <taxon>Spermatophyta</taxon>
        <taxon>Magnoliopsida</taxon>
        <taxon>eudicotyledons</taxon>
        <taxon>Gunneridae</taxon>
        <taxon>Pentapetalae</taxon>
        <taxon>rosids</taxon>
        <taxon>fabids</taxon>
        <taxon>Fabales</taxon>
        <taxon>Fabaceae</taxon>
        <taxon>Papilionoideae</taxon>
        <taxon>50 kb inversion clade</taxon>
        <taxon>dalbergioids sensu lato</taxon>
        <taxon>Dalbergieae</taxon>
        <taxon>Pterocarpus clade</taxon>
        <taxon>Arachis</taxon>
    </lineage>
</organism>
<dbReference type="PANTHER" id="PTHR33178">
    <property type="match status" value="1"/>
</dbReference>
<dbReference type="AlphaFoldDB" id="A0A444WMW8"/>
<reference evidence="3 4" key="1">
    <citation type="submission" date="2019-01" db="EMBL/GenBank/DDBJ databases">
        <title>Sequencing of cultivated peanut Arachis hypogaea provides insights into genome evolution and oil improvement.</title>
        <authorList>
            <person name="Chen X."/>
        </authorList>
    </citation>
    <scope>NUCLEOTIDE SEQUENCE [LARGE SCALE GENOMIC DNA]</scope>
    <source>
        <strain evidence="4">cv. Fuhuasheng</strain>
        <tissue evidence="3">Leaves</tissue>
    </source>
</reference>
<dbReference type="EMBL" id="SDMP01000029">
    <property type="protein sequence ID" value="RYQ78839.1"/>
    <property type="molecule type" value="Genomic_DNA"/>
</dbReference>
<protein>
    <recommendedName>
        <fullName evidence="2">Stress-response A/B barrel domain-containing protein</fullName>
    </recommendedName>
</protein>
<dbReference type="SMART" id="SM00886">
    <property type="entry name" value="Dabb"/>
    <property type="match status" value="2"/>
</dbReference>
<name>A0A444WMW8_ARAHY</name>
<feature type="domain" description="Stress-response A/B barrel" evidence="2">
    <location>
        <begin position="6"/>
        <end position="101"/>
    </location>
</feature>
<comment type="subunit">
    <text evidence="1">Homodimer.</text>
</comment>
<evidence type="ECO:0000313" key="3">
    <source>
        <dbReference type="EMBL" id="RYQ78839.1"/>
    </source>
</evidence>
<keyword evidence="4" id="KW-1185">Reference proteome</keyword>
<dbReference type="InterPro" id="IPR044662">
    <property type="entry name" value="HS1/DABB1-like"/>
</dbReference>
<dbReference type="Pfam" id="PF07876">
    <property type="entry name" value="Dabb"/>
    <property type="match status" value="2"/>
</dbReference>
<dbReference type="Gene3D" id="3.30.70.100">
    <property type="match status" value="2"/>
</dbReference>
<proteinExistence type="predicted"/>